<proteinExistence type="predicted"/>
<organism evidence="1 2">
    <name type="scientific">Afifella marina DSM 2698</name>
    <dbReference type="NCBI Taxonomy" id="1120955"/>
    <lineage>
        <taxon>Bacteria</taxon>
        <taxon>Pseudomonadati</taxon>
        <taxon>Pseudomonadota</taxon>
        <taxon>Alphaproteobacteria</taxon>
        <taxon>Hyphomicrobiales</taxon>
        <taxon>Afifellaceae</taxon>
        <taxon>Afifella</taxon>
    </lineage>
</organism>
<dbReference type="PANTHER" id="PTHR39328">
    <property type="entry name" value="BLL2871 PROTEIN"/>
    <property type="match status" value="1"/>
</dbReference>
<dbReference type="PANTHER" id="PTHR39328:SF1">
    <property type="entry name" value="BLL2871 PROTEIN"/>
    <property type="match status" value="1"/>
</dbReference>
<dbReference type="STRING" id="1120955.SAMN03080610_01136"/>
<gene>
    <name evidence="1" type="ORF">SAMN03080610_01136</name>
</gene>
<dbReference type="GO" id="GO:0016787">
    <property type="term" value="F:hydrolase activity"/>
    <property type="evidence" value="ECO:0007669"/>
    <property type="project" value="UniProtKB-KW"/>
</dbReference>
<reference evidence="2" key="1">
    <citation type="submission" date="2016-10" db="EMBL/GenBank/DDBJ databases">
        <authorList>
            <person name="Varghese N."/>
            <person name="Submissions S."/>
        </authorList>
    </citation>
    <scope>NUCLEOTIDE SEQUENCE [LARGE SCALE GENOMIC DNA]</scope>
    <source>
        <strain evidence="2">DSM 2698</strain>
    </source>
</reference>
<name>A0A1G5MWK9_AFIMA</name>
<protein>
    <submittedName>
        <fullName evidence="1">Uncharacterized conserved protein, Ntn-hydrolase superfamily</fullName>
    </submittedName>
</protein>
<evidence type="ECO:0000313" key="1">
    <source>
        <dbReference type="EMBL" id="SCZ29496.1"/>
    </source>
</evidence>
<dbReference type="OrthoDB" id="9790012at2"/>
<dbReference type="InterPro" id="IPR029055">
    <property type="entry name" value="Ntn_hydrolases_N"/>
</dbReference>
<sequence>MTYSILAREPETGALGIAVQSKFPGVANLICHGRAGVGVIATQAFSNPDHGTKGLDLLALGVPPETVLDLLLAEDQARGERQIAILAADGRAAQHTGAAVESWDGAASVAFGEDALAHGNSLTSEDVPAAMVARFESATGDFQERLIAALVAGEEAGGELRGVQSAGLQVFLAGAGYGGRQGKAVDISIYDHTDPISELSRCYRLHRLSYFGSDPDNLVQIDSKIAPYLIRLLMREGYLDPDSSKSADIWGPDKIAAMARFMGVENYDNRIRDDDLIDTEVLSDIRARKGS</sequence>
<dbReference type="Gene3D" id="3.60.20.10">
    <property type="entry name" value="Glutamine Phosphoribosylpyrophosphate, subunit 1, domain 1"/>
    <property type="match status" value="1"/>
</dbReference>
<accession>A0A1G5MWK9</accession>
<evidence type="ECO:0000313" key="2">
    <source>
        <dbReference type="Proteomes" id="UP000199347"/>
    </source>
</evidence>
<dbReference type="Pfam" id="PF06267">
    <property type="entry name" value="DUF1028"/>
    <property type="match status" value="1"/>
</dbReference>
<dbReference type="InterPro" id="IPR010430">
    <property type="entry name" value="DUF1028"/>
</dbReference>
<keyword evidence="2" id="KW-1185">Reference proteome</keyword>
<dbReference type="EMBL" id="FMVW01000002">
    <property type="protein sequence ID" value="SCZ29496.1"/>
    <property type="molecule type" value="Genomic_DNA"/>
</dbReference>
<dbReference type="SUPFAM" id="SSF56235">
    <property type="entry name" value="N-terminal nucleophile aminohydrolases (Ntn hydrolases)"/>
    <property type="match status" value="1"/>
</dbReference>
<dbReference type="RefSeq" id="WP_092810457.1">
    <property type="nucleotide sequence ID" value="NZ_FMVW01000002.1"/>
</dbReference>
<dbReference type="AlphaFoldDB" id="A0A1G5MWK9"/>
<keyword evidence="1" id="KW-0378">Hydrolase</keyword>
<dbReference type="Proteomes" id="UP000199347">
    <property type="component" value="Unassembled WGS sequence"/>
</dbReference>